<evidence type="ECO:0000313" key="3">
    <source>
        <dbReference type="Proteomes" id="UP000014115"/>
    </source>
</evidence>
<keyword evidence="3" id="KW-1185">Reference proteome</keyword>
<dbReference type="Pfam" id="PF18796">
    <property type="entry name" value="LPD1"/>
    <property type="match status" value="1"/>
</dbReference>
<feature type="domain" description="Large polyvalent protein-associated" evidence="1">
    <location>
        <begin position="188"/>
        <end position="259"/>
    </location>
</feature>
<reference evidence="2 3" key="1">
    <citation type="journal article" date="2012" name="J. Bacteriol.">
        <title>Genome Sequence of Idiomarina xiamenensis Type Strain 10-D-4.</title>
        <authorList>
            <person name="Lai Q."/>
            <person name="Wang L."/>
            <person name="Wang W."/>
            <person name="Shao Z."/>
        </authorList>
    </citation>
    <scope>NUCLEOTIDE SEQUENCE [LARGE SCALE GENOMIC DNA]</scope>
    <source>
        <strain evidence="2 3">10-D-4</strain>
    </source>
</reference>
<dbReference type="NCBIfam" id="NF041907">
    <property type="entry name" value="CLCA_X"/>
    <property type="match status" value="1"/>
</dbReference>
<evidence type="ECO:0000313" key="2">
    <source>
        <dbReference type="EMBL" id="EKE84724.1"/>
    </source>
</evidence>
<dbReference type="AlphaFoldDB" id="K2KQK6"/>
<proteinExistence type="predicted"/>
<dbReference type="EMBL" id="AMRG01000004">
    <property type="protein sequence ID" value="EKE84724.1"/>
    <property type="molecule type" value="Genomic_DNA"/>
</dbReference>
<dbReference type="InterPro" id="IPR041047">
    <property type="entry name" value="LPD1"/>
</dbReference>
<protein>
    <recommendedName>
        <fullName evidence="1">Large polyvalent protein-associated domain-containing protein</fullName>
    </recommendedName>
</protein>
<dbReference type="PATRIC" id="fig|740709.3.peg.789"/>
<accession>K2KQK6</accession>
<gene>
    <name evidence="2" type="ORF">A10D4_03900</name>
</gene>
<name>K2KQK6_9GAMM</name>
<dbReference type="OrthoDB" id="343736at2"/>
<comment type="caution">
    <text evidence="2">The sequence shown here is derived from an EMBL/GenBank/DDBJ whole genome shotgun (WGS) entry which is preliminary data.</text>
</comment>
<dbReference type="Proteomes" id="UP000014115">
    <property type="component" value="Unassembled WGS sequence"/>
</dbReference>
<dbReference type="eggNOG" id="COG1040">
    <property type="taxonomic scope" value="Bacteria"/>
</dbReference>
<sequence>MAETDSHGRIHKPYYRNGANHRAGADVSFADIRRLMGFRTISIGRWVSADEQQLAANLFFDALCDLQDILQVPYQVLSLNGHLSLSFGRGGRPGAAAHYEPAARNLALAKNAGGGALAHEWFHAFDHYISARFFSQARAADFASSLWLQHDEFIAHPLNQRLHHWFKQVFLNADGTQPNALVEAAIQADRERQQQYYALPAELAARAFEAVVQDQPIRNAFLVKGTRQSPEAKAGLYPLGAHRQRLRQAAMSYFNGLGQLLS</sequence>
<evidence type="ECO:0000259" key="1">
    <source>
        <dbReference type="Pfam" id="PF18796"/>
    </source>
</evidence>
<organism evidence="2 3">
    <name type="scientific">Idiomarina xiamenensis 10-D-4</name>
    <dbReference type="NCBI Taxonomy" id="740709"/>
    <lineage>
        <taxon>Bacteria</taxon>
        <taxon>Pseudomonadati</taxon>
        <taxon>Pseudomonadota</taxon>
        <taxon>Gammaproteobacteria</taxon>
        <taxon>Alteromonadales</taxon>
        <taxon>Idiomarinaceae</taxon>
        <taxon>Idiomarina</taxon>
    </lineage>
</organism>
<dbReference type="RefSeq" id="WP_008487862.1">
    <property type="nucleotide sequence ID" value="NZ_AMRG01000004.1"/>
</dbReference>
<dbReference type="STRING" id="740709.A10D4_03900"/>